<name>A0ABD1XJ62_9MARC</name>
<protein>
    <submittedName>
        <fullName evidence="2">Uncharacterized protein</fullName>
    </submittedName>
</protein>
<evidence type="ECO:0000313" key="2">
    <source>
        <dbReference type="EMBL" id="KAL2608748.1"/>
    </source>
</evidence>
<organism evidence="2 3">
    <name type="scientific">Riccia fluitans</name>
    <dbReference type="NCBI Taxonomy" id="41844"/>
    <lineage>
        <taxon>Eukaryota</taxon>
        <taxon>Viridiplantae</taxon>
        <taxon>Streptophyta</taxon>
        <taxon>Embryophyta</taxon>
        <taxon>Marchantiophyta</taxon>
        <taxon>Marchantiopsida</taxon>
        <taxon>Marchantiidae</taxon>
        <taxon>Marchantiales</taxon>
        <taxon>Ricciaceae</taxon>
        <taxon>Riccia</taxon>
    </lineage>
</organism>
<sequence>MCGAPRATSNRASQRASDCLGDRCSRRRKRIEQQQQPAPGIDRYVSTRAKDGNLRLLSGRPVGKNA</sequence>
<feature type="region of interest" description="Disordered" evidence="1">
    <location>
        <begin position="1"/>
        <end position="66"/>
    </location>
</feature>
<proteinExistence type="predicted"/>
<keyword evidence="3" id="KW-1185">Reference proteome</keyword>
<dbReference type="AlphaFoldDB" id="A0ABD1XJ62"/>
<feature type="compositionally biased region" description="Polar residues" evidence="1">
    <location>
        <begin position="7"/>
        <end position="16"/>
    </location>
</feature>
<comment type="caution">
    <text evidence="2">The sequence shown here is derived from an EMBL/GenBank/DDBJ whole genome shotgun (WGS) entry which is preliminary data.</text>
</comment>
<gene>
    <name evidence="2" type="ORF">R1flu_027321</name>
</gene>
<dbReference type="EMBL" id="JBHFFA010000008">
    <property type="protein sequence ID" value="KAL2608748.1"/>
    <property type="molecule type" value="Genomic_DNA"/>
</dbReference>
<dbReference type="Proteomes" id="UP001605036">
    <property type="component" value="Unassembled WGS sequence"/>
</dbReference>
<evidence type="ECO:0000313" key="3">
    <source>
        <dbReference type="Proteomes" id="UP001605036"/>
    </source>
</evidence>
<accession>A0ABD1XJ62</accession>
<reference evidence="2 3" key="1">
    <citation type="submission" date="2024-09" db="EMBL/GenBank/DDBJ databases">
        <title>Chromosome-scale assembly of Riccia fluitans.</title>
        <authorList>
            <person name="Paukszto L."/>
            <person name="Sawicki J."/>
            <person name="Karawczyk K."/>
            <person name="Piernik-Szablinska J."/>
            <person name="Szczecinska M."/>
            <person name="Mazdziarz M."/>
        </authorList>
    </citation>
    <scope>NUCLEOTIDE SEQUENCE [LARGE SCALE GENOMIC DNA]</scope>
    <source>
        <strain evidence="2">Rf_01</strain>
        <tissue evidence="2">Aerial parts of the thallus</tissue>
    </source>
</reference>
<evidence type="ECO:0000256" key="1">
    <source>
        <dbReference type="SAM" id="MobiDB-lite"/>
    </source>
</evidence>